<dbReference type="PANTHER" id="PTHR33993:SF14">
    <property type="entry name" value="GB|AAF24581.1"/>
    <property type="match status" value="1"/>
</dbReference>
<accession>A0A6N4WIA3</accession>
<dbReference type="InterPro" id="IPR052164">
    <property type="entry name" value="Anthracycline_SecMetBiosynth"/>
</dbReference>
<evidence type="ECO:0000313" key="3">
    <source>
        <dbReference type="Proteomes" id="UP000467249"/>
    </source>
</evidence>
<dbReference type="RefSeq" id="WP_163806955.1">
    <property type="nucleotide sequence ID" value="NZ_AP022620.1"/>
</dbReference>
<evidence type="ECO:0000313" key="2">
    <source>
        <dbReference type="EMBL" id="BBZ79622.1"/>
    </source>
</evidence>
<dbReference type="Gene3D" id="3.30.720.110">
    <property type="match status" value="1"/>
</dbReference>
<proteinExistence type="predicted"/>
<protein>
    <submittedName>
        <fullName evidence="2">Glyoxalase</fullName>
    </submittedName>
</protein>
<keyword evidence="3" id="KW-1185">Reference proteome</keyword>
<dbReference type="InterPro" id="IPR029068">
    <property type="entry name" value="Glyas_Bleomycin-R_OHBP_Dase"/>
</dbReference>
<evidence type="ECO:0000259" key="1">
    <source>
        <dbReference type="PROSITE" id="PS51819"/>
    </source>
</evidence>
<feature type="domain" description="VOC" evidence="1">
    <location>
        <begin position="66"/>
        <end position="189"/>
    </location>
</feature>
<dbReference type="Pfam" id="PF18029">
    <property type="entry name" value="Glyoxalase_6"/>
    <property type="match status" value="2"/>
</dbReference>
<dbReference type="Gene3D" id="3.10.180.10">
    <property type="entry name" value="2,3-Dihydroxybiphenyl 1,2-Dioxygenase, domain 1"/>
    <property type="match status" value="2"/>
</dbReference>
<name>A0A6N4WIA3_9MYCO</name>
<dbReference type="EMBL" id="AP022620">
    <property type="protein sequence ID" value="BBZ79622.1"/>
    <property type="molecule type" value="Genomic_DNA"/>
</dbReference>
<dbReference type="SUPFAM" id="SSF54593">
    <property type="entry name" value="Glyoxalase/Bleomycin resistance protein/Dihydroxybiphenyl dioxygenase"/>
    <property type="match status" value="3"/>
</dbReference>
<dbReference type="Pfam" id="PF00903">
    <property type="entry name" value="Glyoxalase"/>
    <property type="match status" value="1"/>
</dbReference>
<dbReference type="InterPro" id="IPR037523">
    <property type="entry name" value="VOC_core"/>
</dbReference>
<dbReference type="AlphaFoldDB" id="A0A6N4WIA3"/>
<dbReference type="KEGG" id="many:MANY_49590"/>
<dbReference type="Gene3D" id="3.30.720.120">
    <property type="match status" value="1"/>
</dbReference>
<dbReference type="CDD" id="cd07246">
    <property type="entry name" value="VOC_like"/>
    <property type="match status" value="1"/>
</dbReference>
<sequence length="418" mass="44993">MTDPLTVLNAEDPPVQPDPEFAARLRRKLESALSLPTGTRGVEMSGTTAALADLTDDVPSIPEYPRPAALPYLTVADARGAIAWYRDALGAELHGEPIVMDDGRIGHAELAIGDGVLYLADEFTAMGLRAPEPGWTSVSLMLHVPDTDAALSRARRFGAEIEREPYQAHGFRGATIRDPFGHRWMISGPVVELIRPGDIGYLSLHTPDVRLAAAFYGHVLGWSVDDDGQVTNTVEHIALSRGEGTLRCYYAVTDIEAARTAIIAAGGRAEGPRRFALGESMDATDPDGNPFAVYVPESAQRRPALNGAGAGELSYLTHEVADSAVFRDFYSALFGWTFEPGRVADGWQIGHTQPMAGVAGGAQRQTVVPMWTVTDIEIAVRRVRDAGGTVLSEPAQQSYGLMAECTDDQGGRFYLGQF</sequence>
<reference evidence="2 3" key="1">
    <citation type="journal article" date="2019" name="Emerg. Microbes Infect.">
        <title>Comprehensive subspecies identification of 175 nontuberculous mycobacteria species based on 7547 genomic profiles.</title>
        <authorList>
            <person name="Matsumoto Y."/>
            <person name="Kinjo T."/>
            <person name="Motooka D."/>
            <person name="Nabeya D."/>
            <person name="Jung N."/>
            <person name="Uechi K."/>
            <person name="Horii T."/>
            <person name="Iida T."/>
            <person name="Fujita J."/>
            <person name="Nakamura S."/>
        </authorList>
    </citation>
    <scope>NUCLEOTIDE SEQUENCE [LARGE SCALE GENOMIC DNA]</scope>
    <source>
        <strain evidence="2 3">JCM 30275</strain>
    </source>
</reference>
<dbReference type="InterPro" id="IPR004360">
    <property type="entry name" value="Glyas_Fos-R_dOase_dom"/>
</dbReference>
<dbReference type="Proteomes" id="UP000467249">
    <property type="component" value="Chromosome"/>
</dbReference>
<gene>
    <name evidence="2" type="ORF">MANY_49590</name>
</gene>
<organism evidence="2 3">
    <name type="scientific">Mycolicibacterium anyangense</name>
    <dbReference type="NCBI Taxonomy" id="1431246"/>
    <lineage>
        <taxon>Bacteria</taxon>
        <taxon>Bacillati</taxon>
        <taxon>Actinomycetota</taxon>
        <taxon>Actinomycetes</taxon>
        <taxon>Mycobacteriales</taxon>
        <taxon>Mycobacteriaceae</taxon>
        <taxon>Mycolicibacterium</taxon>
    </lineage>
</organism>
<dbReference type="PROSITE" id="PS51819">
    <property type="entry name" value="VOC"/>
    <property type="match status" value="1"/>
</dbReference>
<dbReference type="PANTHER" id="PTHR33993">
    <property type="entry name" value="GLYOXALASE-RELATED"/>
    <property type="match status" value="1"/>
</dbReference>
<dbReference type="InterPro" id="IPR041581">
    <property type="entry name" value="Glyoxalase_6"/>
</dbReference>